<dbReference type="Pfam" id="PF00144">
    <property type="entry name" value="Beta-lactamase"/>
    <property type="match status" value="1"/>
</dbReference>
<comment type="caution">
    <text evidence="3">The sequence shown here is derived from an EMBL/GenBank/DDBJ whole genome shotgun (WGS) entry which is preliminary data.</text>
</comment>
<dbReference type="InterPro" id="IPR052907">
    <property type="entry name" value="Beta-lactamase/esterase"/>
</dbReference>
<dbReference type="InterPro" id="IPR049445">
    <property type="entry name" value="TetR_SbtR-like_C"/>
</dbReference>
<dbReference type="InterPro" id="IPR012338">
    <property type="entry name" value="Beta-lactam/transpept-like"/>
</dbReference>
<proteinExistence type="predicted"/>
<dbReference type="RefSeq" id="WP_246107687.1">
    <property type="nucleotide sequence ID" value="NZ_VFPP01000001.1"/>
</dbReference>
<dbReference type="PANTHER" id="PTHR43319:SF3">
    <property type="entry name" value="BETA-LACTAMASE-RELATED DOMAIN-CONTAINING PROTEIN"/>
    <property type="match status" value="1"/>
</dbReference>
<accession>A0A543J917</accession>
<evidence type="ECO:0000259" key="2">
    <source>
        <dbReference type="Pfam" id="PF21597"/>
    </source>
</evidence>
<organism evidence="3 4">
    <name type="scientific">Saccharothrix saharensis</name>
    <dbReference type="NCBI Taxonomy" id="571190"/>
    <lineage>
        <taxon>Bacteria</taxon>
        <taxon>Bacillati</taxon>
        <taxon>Actinomycetota</taxon>
        <taxon>Actinomycetes</taxon>
        <taxon>Pseudonocardiales</taxon>
        <taxon>Pseudonocardiaceae</taxon>
        <taxon>Saccharothrix</taxon>
    </lineage>
</organism>
<gene>
    <name evidence="3" type="ORF">FHX81_1612</name>
</gene>
<feature type="domain" description="Beta-lactamase-related" evidence="1">
    <location>
        <begin position="108"/>
        <end position="489"/>
    </location>
</feature>
<dbReference type="Proteomes" id="UP000316628">
    <property type="component" value="Unassembled WGS sequence"/>
</dbReference>
<dbReference type="SUPFAM" id="SSF56601">
    <property type="entry name" value="beta-lactamase/transpeptidase-like"/>
    <property type="match status" value="1"/>
</dbReference>
<name>A0A543J917_9PSEU</name>
<evidence type="ECO:0000313" key="4">
    <source>
        <dbReference type="Proteomes" id="UP000316628"/>
    </source>
</evidence>
<dbReference type="EMBL" id="VFPP01000001">
    <property type="protein sequence ID" value="TQM79309.1"/>
    <property type="molecule type" value="Genomic_DNA"/>
</dbReference>
<dbReference type="PANTHER" id="PTHR43319">
    <property type="entry name" value="BETA-LACTAMASE-RELATED"/>
    <property type="match status" value="1"/>
</dbReference>
<dbReference type="Pfam" id="PF21597">
    <property type="entry name" value="TetR_C_43"/>
    <property type="match status" value="1"/>
</dbReference>
<evidence type="ECO:0000259" key="1">
    <source>
        <dbReference type="Pfam" id="PF00144"/>
    </source>
</evidence>
<dbReference type="Gene3D" id="3.40.710.10">
    <property type="entry name" value="DD-peptidase/beta-lactamase superfamily"/>
    <property type="match status" value="1"/>
</dbReference>
<dbReference type="Gene3D" id="1.10.357.10">
    <property type="entry name" value="Tetracycline Repressor, domain 2"/>
    <property type="match status" value="1"/>
</dbReference>
<reference evidence="3 4" key="1">
    <citation type="submission" date="2019-06" db="EMBL/GenBank/DDBJ databases">
        <title>Sequencing the genomes of 1000 actinobacteria strains.</title>
        <authorList>
            <person name="Klenk H.-P."/>
        </authorList>
    </citation>
    <scope>NUCLEOTIDE SEQUENCE [LARGE SCALE GENOMIC DNA]</scope>
    <source>
        <strain evidence="3 4">DSM 45456</strain>
    </source>
</reference>
<dbReference type="AlphaFoldDB" id="A0A543J917"/>
<dbReference type="InterPro" id="IPR001466">
    <property type="entry name" value="Beta-lactam-related"/>
</dbReference>
<protein>
    <submittedName>
        <fullName evidence="3">CubicO group peptidase (Beta-lactamase class C family)</fullName>
    </submittedName>
</protein>
<evidence type="ECO:0000313" key="3">
    <source>
        <dbReference type="EMBL" id="TQM79309.1"/>
    </source>
</evidence>
<sequence>MEPGRIRDDADPAEVLKLVGAIARATRDGPDRAARADRPLALLLAGLRRRWVAASGPCQRGGGPVSGRHVIVAPARDGRSRDDEEERDMAITAGSGVEDGWGKVADVFRANFDDPGEVGAACCVYVDGRPVVDLWDGLADRAANRPWTSDTVVQVASTTKGAAAICAHLLVHRGLLDLDDPVTRYWPEFGANGKDGIPVRWLLSHQAGLPVVDGPLTFEQACDWDPVIRALEAQPPLWEPGTRHVYHAVTYGYLVGEVVRRITGKSLGAFFAEEVAGPLGLSAWIGLPEEQEPRVAGFEDAAPFTVEELLAGMIATTGLDADTVTAWVQSMWTPDAVQMHAGSLGGALDPTTGYFRTREWRAAEFPAANMVSDARSLARMYAATVSEVDGVRLLDPATVEAMTAVQTDRTRMYGVPDGLDLPADRSFNMSLGFWRSCAPLPMVGPSSFGHPGSGGSIAFGDPDARVGFGYVTNLWNYRADDPRAAGLAAAVRSCLG</sequence>
<feature type="domain" description="Transcriptional regulator SbtR-like C-terminal" evidence="2">
    <location>
        <begin position="3"/>
        <end position="48"/>
    </location>
</feature>
<keyword evidence="4" id="KW-1185">Reference proteome</keyword>